<comment type="similarity">
    <text evidence="1">Belongs to the short-chain dehydrogenases/reductases (SDR) family.</text>
</comment>
<dbReference type="PANTHER" id="PTHR42879">
    <property type="entry name" value="3-OXOACYL-(ACYL-CARRIER-PROTEIN) REDUCTASE"/>
    <property type="match status" value="1"/>
</dbReference>
<protein>
    <submittedName>
        <fullName evidence="2">SDR family NAD(P)-dependent oxidoreductase</fullName>
        <ecNumber evidence="2">1.1.1.-</ecNumber>
    </submittedName>
</protein>
<sequence length="248" mass="25901">MKGKTMVKKLEKRVAIVTGAAGALGRATTAELRESGVDVVGVDVVGGDCEQFDIASKEGCAAMVARTLEMHGQLDILVLNAGVQHASPIESFDDVQWQRVLDVCLNGPFYAIKAAWPALTGTPGGRIVATASTLSFRAEANKAAYNAAKHGLLGLIKTAAVEGGQLGLTANAVAPGWMMTPLVEKQLADQMRLREASRDEVLAAFLEEQPVKRFVETTEVAATISFLASPAASAINGVCVPVDLGALA</sequence>
<dbReference type="GO" id="GO:0016491">
    <property type="term" value="F:oxidoreductase activity"/>
    <property type="evidence" value="ECO:0007669"/>
    <property type="project" value="UniProtKB-KW"/>
</dbReference>
<comment type="caution">
    <text evidence="2">The sequence shown here is derived from an EMBL/GenBank/DDBJ whole genome shotgun (WGS) entry which is preliminary data.</text>
</comment>
<dbReference type="InterPro" id="IPR050259">
    <property type="entry name" value="SDR"/>
</dbReference>
<dbReference type="PRINTS" id="PR00080">
    <property type="entry name" value="SDRFAMILY"/>
</dbReference>
<keyword evidence="2" id="KW-0560">Oxidoreductase</keyword>
<dbReference type="PROSITE" id="PS00061">
    <property type="entry name" value="ADH_SHORT"/>
    <property type="match status" value="1"/>
</dbReference>
<evidence type="ECO:0000313" key="3">
    <source>
        <dbReference type="Proteomes" id="UP001595764"/>
    </source>
</evidence>
<dbReference type="InterPro" id="IPR036291">
    <property type="entry name" value="NAD(P)-bd_dom_sf"/>
</dbReference>
<dbReference type="RefSeq" id="WP_377876461.1">
    <property type="nucleotide sequence ID" value="NZ_JBHMAY010000096.1"/>
</dbReference>
<dbReference type="InterPro" id="IPR002347">
    <property type="entry name" value="SDR_fam"/>
</dbReference>
<organism evidence="2 3">
    <name type="scientific">Amycolatopsis halotolerans</name>
    <dbReference type="NCBI Taxonomy" id="330083"/>
    <lineage>
        <taxon>Bacteria</taxon>
        <taxon>Bacillati</taxon>
        <taxon>Actinomycetota</taxon>
        <taxon>Actinomycetes</taxon>
        <taxon>Pseudonocardiales</taxon>
        <taxon>Pseudonocardiaceae</taxon>
        <taxon>Amycolatopsis</taxon>
    </lineage>
</organism>
<proteinExistence type="inferred from homology"/>
<keyword evidence="3" id="KW-1185">Reference proteome</keyword>
<dbReference type="InterPro" id="IPR020904">
    <property type="entry name" value="Sc_DH/Rdtase_CS"/>
</dbReference>
<dbReference type="EMBL" id="JBHRWI010000025">
    <property type="protein sequence ID" value="MFC3512780.1"/>
    <property type="molecule type" value="Genomic_DNA"/>
</dbReference>
<dbReference type="EC" id="1.1.1.-" evidence="2"/>
<dbReference type="PRINTS" id="PR00081">
    <property type="entry name" value="GDHRDH"/>
</dbReference>
<dbReference type="Gene3D" id="3.40.50.720">
    <property type="entry name" value="NAD(P)-binding Rossmann-like Domain"/>
    <property type="match status" value="1"/>
</dbReference>
<evidence type="ECO:0000313" key="2">
    <source>
        <dbReference type="EMBL" id="MFC3512780.1"/>
    </source>
</evidence>
<dbReference type="Proteomes" id="UP001595764">
    <property type="component" value="Unassembled WGS sequence"/>
</dbReference>
<evidence type="ECO:0000256" key="1">
    <source>
        <dbReference type="ARBA" id="ARBA00006484"/>
    </source>
</evidence>
<reference evidence="3" key="1">
    <citation type="journal article" date="2019" name="Int. J. Syst. Evol. Microbiol.">
        <title>The Global Catalogue of Microorganisms (GCM) 10K type strain sequencing project: providing services to taxonomists for standard genome sequencing and annotation.</title>
        <authorList>
            <consortium name="The Broad Institute Genomics Platform"/>
            <consortium name="The Broad Institute Genome Sequencing Center for Infectious Disease"/>
            <person name="Wu L."/>
            <person name="Ma J."/>
        </authorList>
    </citation>
    <scope>NUCLEOTIDE SEQUENCE [LARGE SCALE GENOMIC DNA]</scope>
    <source>
        <strain evidence="3">CGMCC 4.7682</strain>
    </source>
</reference>
<gene>
    <name evidence="2" type="ORF">ACFORO_21605</name>
</gene>
<name>A0ABV7QKD7_9PSEU</name>
<dbReference type="Pfam" id="PF13561">
    <property type="entry name" value="adh_short_C2"/>
    <property type="match status" value="1"/>
</dbReference>
<accession>A0ABV7QKD7</accession>
<dbReference type="SUPFAM" id="SSF51735">
    <property type="entry name" value="NAD(P)-binding Rossmann-fold domains"/>
    <property type="match status" value="1"/>
</dbReference>
<dbReference type="PANTHER" id="PTHR42879:SF2">
    <property type="entry name" value="3-OXOACYL-[ACYL-CARRIER-PROTEIN] REDUCTASE FABG"/>
    <property type="match status" value="1"/>
</dbReference>